<comment type="caution">
    <text evidence="1">The sequence shown here is derived from an EMBL/GenBank/DDBJ whole genome shotgun (WGS) entry which is preliminary data.</text>
</comment>
<organism evidence="1">
    <name type="scientific">marine sediment metagenome</name>
    <dbReference type="NCBI Taxonomy" id="412755"/>
    <lineage>
        <taxon>unclassified sequences</taxon>
        <taxon>metagenomes</taxon>
        <taxon>ecological metagenomes</taxon>
    </lineage>
</organism>
<gene>
    <name evidence="1" type="ORF">LCGC14_2974590</name>
</gene>
<feature type="non-terminal residue" evidence="1">
    <location>
        <position position="370"/>
    </location>
</feature>
<name>A0A0F8X8G4_9ZZZZ</name>
<evidence type="ECO:0000313" key="1">
    <source>
        <dbReference type="EMBL" id="KKK65392.1"/>
    </source>
</evidence>
<dbReference type="EMBL" id="LAZR01060577">
    <property type="protein sequence ID" value="KKK65392.1"/>
    <property type="molecule type" value="Genomic_DNA"/>
</dbReference>
<dbReference type="AlphaFoldDB" id="A0A0F8X8G4"/>
<sequence length="370" mass="39363">VNQGSTTTVLHGNAGGNASFGTVDISDDTNLAVDTDHLKLTDDTIGISDNDKKVAHARQDSFLEQISFTVASSLGVVTGSLTKEGGGDLNQFWSDDYDLLDCTPAKTVVLTTFVGTDEIPESAFVYILFTDKTTLVANTSWPADTVEHIRVATLVLQSAATTETEGVLGNRNWNDMAFGITNPKGGNIISNERMRQNHAQWDSGVDLTITGSGTGTITLDTSVGVVYQLNPQVFPAIDQAGAGNVHLRNLTGNEYFASDNLVADITTLANGSTALGNNKYFNLVIWGIQNRTGEDSHLVCNLPTGQYGKQGDATTDAEKFSVHTIPDAFRGTGFLIAELTFQFSSGPTWALINNKTLLGQKHALIPGGGT</sequence>
<proteinExistence type="predicted"/>
<protein>
    <submittedName>
        <fullName evidence="1">Uncharacterized protein</fullName>
    </submittedName>
</protein>
<reference evidence="1" key="1">
    <citation type="journal article" date="2015" name="Nature">
        <title>Complex archaea that bridge the gap between prokaryotes and eukaryotes.</title>
        <authorList>
            <person name="Spang A."/>
            <person name="Saw J.H."/>
            <person name="Jorgensen S.L."/>
            <person name="Zaremba-Niedzwiedzka K."/>
            <person name="Martijn J."/>
            <person name="Lind A.E."/>
            <person name="van Eijk R."/>
            <person name="Schleper C."/>
            <person name="Guy L."/>
            <person name="Ettema T.J."/>
        </authorList>
    </citation>
    <scope>NUCLEOTIDE SEQUENCE</scope>
</reference>
<feature type="non-terminal residue" evidence="1">
    <location>
        <position position="1"/>
    </location>
</feature>
<accession>A0A0F8X8G4</accession>